<dbReference type="CDD" id="cd06661">
    <property type="entry name" value="GGCT_like"/>
    <property type="match status" value="1"/>
</dbReference>
<organism evidence="5 6">
    <name type="scientific">Wolfiporia cocos (strain MD-104)</name>
    <name type="common">Brown rot fungus</name>
    <dbReference type="NCBI Taxonomy" id="742152"/>
    <lineage>
        <taxon>Eukaryota</taxon>
        <taxon>Fungi</taxon>
        <taxon>Dikarya</taxon>
        <taxon>Basidiomycota</taxon>
        <taxon>Agaricomycotina</taxon>
        <taxon>Agaricomycetes</taxon>
        <taxon>Polyporales</taxon>
        <taxon>Phaeolaceae</taxon>
        <taxon>Wolfiporia</taxon>
    </lineage>
</organism>
<sequence>MSESFSAFFYGTLLHPSILRRVIGHEGQQLKICPALLLEHTRHQIKHADYPAVVPYSKSRQLFGETGRDLTPEERTVRGTLVTGLSKEDIELLDIFEGDVRTLYRSSHCIGTAN</sequence>
<dbReference type="GO" id="GO:0016740">
    <property type="term" value="F:transferase activity"/>
    <property type="evidence" value="ECO:0007669"/>
    <property type="project" value="UniProtKB-KW"/>
</dbReference>
<dbReference type="EMBL" id="KB468124">
    <property type="protein sequence ID" value="PCH42564.1"/>
    <property type="molecule type" value="Genomic_DNA"/>
</dbReference>
<reference evidence="5 6" key="1">
    <citation type="journal article" date="2012" name="Science">
        <title>The Paleozoic origin of enzymatic lignin decomposition reconstructed from 31 fungal genomes.</title>
        <authorList>
            <person name="Floudas D."/>
            <person name="Binder M."/>
            <person name="Riley R."/>
            <person name="Barry K."/>
            <person name="Blanchette R.A."/>
            <person name="Henrissat B."/>
            <person name="Martinez A.T."/>
            <person name="Otillar R."/>
            <person name="Spatafora J.W."/>
            <person name="Yadav J.S."/>
            <person name="Aerts A."/>
            <person name="Benoit I."/>
            <person name="Boyd A."/>
            <person name="Carlson A."/>
            <person name="Copeland A."/>
            <person name="Coutinho P.M."/>
            <person name="de Vries R.P."/>
            <person name="Ferreira P."/>
            <person name="Findley K."/>
            <person name="Foster B."/>
            <person name="Gaskell J."/>
            <person name="Glotzer D."/>
            <person name="Gorecki P."/>
            <person name="Heitman J."/>
            <person name="Hesse C."/>
            <person name="Hori C."/>
            <person name="Igarashi K."/>
            <person name="Jurgens J.A."/>
            <person name="Kallen N."/>
            <person name="Kersten P."/>
            <person name="Kohler A."/>
            <person name="Kuees U."/>
            <person name="Kumar T.K.A."/>
            <person name="Kuo A."/>
            <person name="LaButti K."/>
            <person name="Larrondo L.F."/>
            <person name="Lindquist E."/>
            <person name="Ling A."/>
            <person name="Lombard V."/>
            <person name="Lucas S."/>
            <person name="Lundell T."/>
            <person name="Martin R."/>
            <person name="McLaughlin D.J."/>
            <person name="Morgenstern I."/>
            <person name="Morin E."/>
            <person name="Murat C."/>
            <person name="Nagy L.G."/>
            <person name="Nolan M."/>
            <person name="Ohm R.A."/>
            <person name="Patyshakuliyeva A."/>
            <person name="Rokas A."/>
            <person name="Ruiz-Duenas F.J."/>
            <person name="Sabat G."/>
            <person name="Salamov A."/>
            <person name="Samejima M."/>
            <person name="Schmutz J."/>
            <person name="Slot J.C."/>
            <person name="St John F."/>
            <person name="Stenlid J."/>
            <person name="Sun H."/>
            <person name="Sun S."/>
            <person name="Syed K."/>
            <person name="Tsang A."/>
            <person name="Wiebenga A."/>
            <person name="Young D."/>
            <person name="Pisabarro A."/>
            <person name="Eastwood D.C."/>
            <person name="Martin F."/>
            <person name="Cullen D."/>
            <person name="Grigoriev I.V."/>
            <person name="Hibbett D.S."/>
        </authorList>
    </citation>
    <scope>NUCLEOTIDE SEQUENCE [LARGE SCALE GENOMIC DNA]</scope>
    <source>
        <strain evidence="5 6">MD-104</strain>
    </source>
</reference>
<name>A0A2H3K0N3_WOLCO</name>
<dbReference type="Pfam" id="PF06094">
    <property type="entry name" value="GGACT"/>
    <property type="match status" value="1"/>
</dbReference>
<evidence type="ECO:0000256" key="1">
    <source>
        <dbReference type="ARBA" id="ARBA00008861"/>
    </source>
</evidence>
<keyword evidence="6" id="KW-1185">Reference proteome</keyword>
<dbReference type="AlphaFoldDB" id="A0A2H3K0N3"/>
<dbReference type="OMA" id="RSSHCIG"/>
<keyword evidence="2" id="KW-0808">Transferase</keyword>
<evidence type="ECO:0000259" key="4">
    <source>
        <dbReference type="Pfam" id="PF06094"/>
    </source>
</evidence>
<evidence type="ECO:0000256" key="2">
    <source>
        <dbReference type="ARBA" id="ARBA00022679"/>
    </source>
</evidence>
<protein>
    <recommendedName>
        <fullName evidence="3">Putative gamma-glutamylcyclotransferase</fullName>
    </recommendedName>
</protein>
<dbReference type="PANTHER" id="PTHR31544">
    <property type="entry name" value="AIG2-LIKE PROTEIN D"/>
    <property type="match status" value="1"/>
</dbReference>
<evidence type="ECO:0000313" key="6">
    <source>
        <dbReference type="Proteomes" id="UP000218811"/>
    </source>
</evidence>
<evidence type="ECO:0000313" key="5">
    <source>
        <dbReference type="EMBL" id="PCH42564.1"/>
    </source>
</evidence>
<dbReference type="PANTHER" id="PTHR31544:SF2">
    <property type="entry name" value="AIG2-LIKE PROTEIN D"/>
    <property type="match status" value="1"/>
</dbReference>
<dbReference type="InterPro" id="IPR009288">
    <property type="entry name" value="AIG2-like_dom"/>
</dbReference>
<dbReference type="OrthoDB" id="1044435at2759"/>
<dbReference type="InterPro" id="IPR036568">
    <property type="entry name" value="GGCT-like_sf"/>
</dbReference>
<dbReference type="InterPro" id="IPR013024">
    <property type="entry name" value="GGCT-like"/>
</dbReference>
<evidence type="ECO:0000256" key="3">
    <source>
        <dbReference type="ARBA" id="ARBA00030602"/>
    </source>
</evidence>
<comment type="similarity">
    <text evidence="1">Belongs to the gamma-glutamylcyclotransferase family.</text>
</comment>
<dbReference type="SUPFAM" id="SSF110857">
    <property type="entry name" value="Gamma-glutamyl cyclotransferase-like"/>
    <property type="match status" value="1"/>
</dbReference>
<dbReference type="Proteomes" id="UP000218811">
    <property type="component" value="Unassembled WGS sequence"/>
</dbReference>
<proteinExistence type="inferred from homology"/>
<dbReference type="Gene3D" id="3.10.490.10">
    <property type="entry name" value="Gamma-glutamyl cyclotransferase-like"/>
    <property type="match status" value="1"/>
</dbReference>
<gene>
    <name evidence="5" type="ORF">WOLCODRAFT_102363</name>
</gene>
<accession>A0A2H3K0N3</accession>
<feature type="domain" description="Gamma-glutamylcyclotransferase AIG2-like" evidence="4">
    <location>
        <begin position="8"/>
        <end position="107"/>
    </location>
</feature>
<dbReference type="InterPro" id="IPR045038">
    <property type="entry name" value="AIG2-like"/>
</dbReference>